<reference evidence="2 3" key="1">
    <citation type="journal article" date="2019" name="Sci. Rep.">
        <title>Nanopore sequencing improves the draft genome of the human pathogenic amoeba Naegleria fowleri.</title>
        <authorList>
            <person name="Liechti N."/>
            <person name="Schurch N."/>
            <person name="Bruggmann R."/>
            <person name="Wittwer M."/>
        </authorList>
    </citation>
    <scope>NUCLEOTIDE SEQUENCE [LARGE SCALE GENOMIC DNA]</scope>
    <source>
        <strain evidence="2 3">ATCC 30894</strain>
    </source>
</reference>
<dbReference type="GeneID" id="68110205"/>
<organism evidence="2 3">
    <name type="scientific">Naegleria fowleri</name>
    <name type="common">Brain eating amoeba</name>
    <dbReference type="NCBI Taxonomy" id="5763"/>
    <lineage>
        <taxon>Eukaryota</taxon>
        <taxon>Discoba</taxon>
        <taxon>Heterolobosea</taxon>
        <taxon>Tetramitia</taxon>
        <taxon>Eutetramitia</taxon>
        <taxon>Vahlkampfiidae</taxon>
        <taxon>Naegleria</taxon>
    </lineage>
</organism>
<sequence>MSSVHTSSVGTRFSSNPITSNAIHNKPRDDRIKFFKRIPIIKFENIPLNYLYREDVCSFLGDVIPGNDLEELFREFRNIMPSKNTRRRVDTLAYDSQNSEEFNHVKTKLLQFQNSYKYCPQSVLNQTTQSERL</sequence>
<gene>
    <name evidence="2" type="ORF">FDP41_002987</name>
</gene>
<dbReference type="RefSeq" id="XP_044562378.1">
    <property type="nucleotide sequence ID" value="XM_044706240.1"/>
</dbReference>
<protein>
    <submittedName>
        <fullName evidence="2">Uncharacterized protein</fullName>
    </submittedName>
</protein>
<accession>A0A6A5BWI3</accession>
<evidence type="ECO:0000313" key="2">
    <source>
        <dbReference type="EMBL" id="KAF0977665.1"/>
    </source>
</evidence>
<name>A0A6A5BWI3_NAEFO</name>
<proteinExistence type="predicted"/>
<dbReference type="AlphaFoldDB" id="A0A6A5BWI3"/>
<feature type="compositionally biased region" description="Polar residues" evidence="1">
    <location>
        <begin position="1"/>
        <end position="23"/>
    </location>
</feature>
<keyword evidence="3" id="KW-1185">Reference proteome</keyword>
<feature type="region of interest" description="Disordered" evidence="1">
    <location>
        <begin position="1"/>
        <end position="24"/>
    </location>
</feature>
<dbReference type="VEuPathDB" id="AmoebaDB:FDP41_002987"/>
<evidence type="ECO:0000313" key="3">
    <source>
        <dbReference type="Proteomes" id="UP000444721"/>
    </source>
</evidence>
<evidence type="ECO:0000256" key="1">
    <source>
        <dbReference type="SAM" id="MobiDB-lite"/>
    </source>
</evidence>
<comment type="caution">
    <text evidence="2">The sequence shown here is derived from an EMBL/GenBank/DDBJ whole genome shotgun (WGS) entry which is preliminary data.</text>
</comment>
<dbReference type="EMBL" id="VFQX01000033">
    <property type="protein sequence ID" value="KAF0977665.1"/>
    <property type="molecule type" value="Genomic_DNA"/>
</dbReference>
<dbReference type="VEuPathDB" id="AmoebaDB:NfTy_058200"/>
<dbReference type="Proteomes" id="UP000444721">
    <property type="component" value="Unassembled WGS sequence"/>
</dbReference>